<dbReference type="CDD" id="cd13975">
    <property type="entry name" value="PKc_Dusty"/>
    <property type="match status" value="1"/>
</dbReference>
<evidence type="ECO:0000256" key="13">
    <source>
        <dbReference type="ARBA" id="ARBA00049003"/>
    </source>
</evidence>
<dbReference type="InterPro" id="IPR000719">
    <property type="entry name" value="Prot_kinase_dom"/>
</dbReference>
<evidence type="ECO:0000256" key="1">
    <source>
        <dbReference type="ARBA" id="ARBA00004496"/>
    </source>
</evidence>
<evidence type="ECO:0000256" key="9">
    <source>
        <dbReference type="ARBA" id="ARBA00023137"/>
    </source>
</evidence>
<keyword evidence="4" id="KW-0723">Serine/threonine-protein kinase</keyword>
<comment type="catalytic activity">
    <reaction evidence="15">
        <text>L-tyrosyl-[protein] + ATP = O-phospho-L-tyrosyl-[protein] + ADP + H(+)</text>
        <dbReference type="Rhea" id="RHEA:10596"/>
        <dbReference type="Rhea" id="RHEA-COMP:10136"/>
        <dbReference type="Rhea" id="RHEA-COMP:20101"/>
        <dbReference type="ChEBI" id="CHEBI:15378"/>
        <dbReference type="ChEBI" id="CHEBI:30616"/>
        <dbReference type="ChEBI" id="CHEBI:46858"/>
        <dbReference type="ChEBI" id="CHEBI:61978"/>
        <dbReference type="ChEBI" id="CHEBI:456216"/>
        <dbReference type="EC" id="2.7.12.1"/>
    </reaction>
</comment>
<dbReference type="InterPro" id="IPR008271">
    <property type="entry name" value="Ser/Thr_kinase_AS"/>
</dbReference>
<dbReference type="RefSeq" id="XP_014474427.1">
    <property type="nucleotide sequence ID" value="XM_014618941.1"/>
</dbReference>
<dbReference type="GO" id="GO:0004712">
    <property type="term" value="F:protein serine/threonine/tyrosine kinase activity"/>
    <property type="evidence" value="ECO:0007669"/>
    <property type="project" value="UniProtKB-EC"/>
</dbReference>
<dbReference type="PROSITE" id="PS00108">
    <property type="entry name" value="PROTEIN_KINASE_ST"/>
    <property type="match status" value="1"/>
</dbReference>
<dbReference type="PROSITE" id="PS00107">
    <property type="entry name" value="PROTEIN_KINASE_ATP"/>
    <property type="match status" value="1"/>
</dbReference>
<evidence type="ECO:0000256" key="11">
    <source>
        <dbReference type="ARBA" id="ARBA00041268"/>
    </source>
</evidence>
<dbReference type="SMART" id="SM00220">
    <property type="entry name" value="S_TKc"/>
    <property type="match status" value="1"/>
</dbReference>
<evidence type="ECO:0000256" key="14">
    <source>
        <dbReference type="ARBA" id="ARBA00049308"/>
    </source>
</evidence>
<gene>
    <name evidence="20 21" type="primary">LOC106744291</name>
</gene>
<evidence type="ECO:0000256" key="4">
    <source>
        <dbReference type="ARBA" id="ARBA00022527"/>
    </source>
</evidence>
<dbReference type="PANTHER" id="PTHR46392:SF1">
    <property type="entry name" value="DUAL SERINE_THREONINE AND TYROSINE PROTEIN KINASE"/>
    <property type="match status" value="1"/>
</dbReference>
<evidence type="ECO:0000256" key="7">
    <source>
        <dbReference type="ARBA" id="ARBA00022777"/>
    </source>
</evidence>
<comment type="catalytic activity">
    <reaction evidence="14">
        <text>L-threonyl-[protein] + ATP = O-phospho-L-threonyl-[protein] + ADP + H(+)</text>
        <dbReference type="Rhea" id="RHEA:46608"/>
        <dbReference type="Rhea" id="RHEA-COMP:11060"/>
        <dbReference type="Rhea" id="RHEA-COMP:11605"/>
        <dbReference type="ChEBI" id="CHEBI:15378"/>
        <dbReference type="ChEBI" id="CHEBI:30013"/>
        <dbReference type="ChEBI" id="CHEBI:30616"/>
        <dbReference type="ChEBI" id="CHEBI:61977"/>
        <dbReference type="ChEBI" id="CHEBI:456216"/>
        <dbReference type="EC" id="2.7.12.1"/>
    </reaction>
</comment>
<dbReference type="AlphaFoldDB" id="A0A6P3X844"/>
<dbReference type="Gene3D" id="1.10.510.10">
    <property type="entry name" value="Transferase(Phosphotransferase) domain 1"/>
    <property type="match status" value="1"/>
</dbReference>
<evidence type="ECO:0000256" key="12">
    <source>
        <dbReference type="ARBA" id="ARBA00042638"/>
    </source>
</evidence>
<evidence type="ECO:0000256" key="6">
    <source>
        <dbReference type="ARBA" id="ARBA00022741"/>
    </source>
</evidence>
<feature type="binding site" evidence="16">
    <location>
        <position position="664"/>
    </location>
    <ligand>
        <name>ATP</name>
        <dbReference type="ChEBI" id="CHEBI:30616"/>
    </ligand>
</feature>
<comment type="subcellular location">
    <subcellularLocation>
        <location evidence="1">Cytoplasm</location>
    </subcellularLocation>
</comment>
<evidence type="ECO:0000313" key="19">
    <source>
        <dbReference type="Proteomes" id="UP000515204"/>
    </source>
</evidence>
<keyword evidence="8 16" id="KW-0067">ATP-binding</keyword>
<dbReference type="PANTHER" id="PTHR46392">
    <property type="entry name" value="DUAL SERINE/THREONINE AND TYROSINE PROTEIN KINASE"/>
    <property type="match status" value="1"/>
</dbReference>
<dbReference type="Pfam" id="PF00069">
    <property type="entry name" value="Pkinase"/>
    <property type="match status" value="1"/>
</dbReference>
<dbReference type="CTD" id="100115320"/>
<keyword evidence="5" id="KW-0808">Transferase</keyword>
<keyword evidence="7 20" id="KW-0418">Kinase</keyword>
<dbReference type="GO" id="GO:0045743">
    <property type="term" value="P:positive regulation of fibroblast growth factor receptor signaling pathway"/>
    <property type="evidence" value="ECO:0007669"/>
    <property type="project" value="TreeGrafter"/>
</dbReference>
<dbReference type="InterPro" id="IPR011009">
    <property type="entry name" value="Kinase-like_dom_sf"/>
</dbReference>
<evidence type="ECO:0000259" key="18">
    <source>
        <dbReference type="PROSITE" id="PS50011"/>
    </source>
</evidence>
<feature type="domain" description="Protein kinase" evidence="18">
    <location>
        <begin position="634"/>
        <end position="890"/>
    </location>
</feature>
<name>A0A6P3X844_DINQU</name>
<dbReference type="GO" id="GO:0044344">
    <property type="term" value="P:cellular response to fibroblast growth factor stimulus"/>
    <property type="evidence" value="ECO:0007669"/>
    <property type="project" value="TreeGrafter"/>
</dbReference>
<accession>A0A6P3X844</accession>
<dbReference type="GeneID" id="106744291"/>
<proteinExistence type="predicted"/>
<evidence type="ECO:0000313" key="20">
    <source>
        <dbReference type="RefSeq" id="XP_014474427.1"/>
    </source>
</evidence>
<dbReference type="RefSeq" id="XP_014474428.1">
    <property type="nucleotide sequence ID" value="XM_014618942.1"/>
</dbReference>
<dbReference type="InterPro" id="IPR017441">
    <property type="entry name" value="Protein_kinase_ATP_BS"/>
</dbReference>
<evidence type="ECO:0000256" key="3">
    <source>
        <dbReference type="ARBA" id="ARBA00022490"/>
    </source>
</evidence>
<dbReference type="GO" id="GO:0043066">
    <property type="term" value="P:negative regulation of apoptotic process"/>
    <property type="evidence" value="ECO:0007669"/>
    <property type="project" value="TreeGrafter"/>
</dbReference>
<dbReference type="InterPro" id="IPR051302">
    <property type="entry name" value="Dual_SerThr-Tyr_Kinase"/>
</dbReference>
<dbReference type="EC" id="2.7.12.1" evidence="2"/>
<evidence type="ECO:0000313" key="21">
    <source>
        <dbReference type="RefSeq" id="XP_014474428.1"/>
    </source>
</evidence>
<evidence type="ECO:0000256" key="15">
    <source>
        <dbReference type="ARBA" id="ARBA00051680"/>
    </source>
</evidence>
<feature type="region of interest" description="Disordered" evidence="17">
    <location>
        <begin position="246"/>
        <end position="266"/>
    </location>
</feature>
<evidence type="ECO:0000256" key="10">
    <source>
        <dbReference type="ARBA" id="ARBA00040421"/>
    </source>
</evidence>
<keyword evidence="6 16" id="KW-0547">Nucleotide-binding</keyword>
<keyword evidence="19" id="KW-1185">Reference proteome</keyword>
<dbReference type="GO" id="GO:0004713">
    <property type="term" value="F:protein tyrosine kinase activity"/>
    <property type="evidence" value="ECO:0007669"/>
    <property type="project" value="UniProtKB-KW"/>
</dbReference>
<dbReference type="GO" id="GO:0005524">
    <property type="term" value="F:ATP binding"/>
    <property type="evidence" value="ECO:0007669"/>
    <property type="project" value="UniProtKB-UniRule"/>
</dbReference>
<dbReference type="KEGG" id="dqu:106744291"/>
<evidence type="ECO:0000256" key="5">
    <source>
        <dbReference type="ARBA" id="ARBA00022679"/>
    </source>
</evidence>
<protein>
    <recommendedName>
        <fullName evidence="10">Dual serine/threonine and tyrosine protein kinase</fullName>
        <ecNumber evidence="2">2.7.12.1</ecNumber>
    </recommendedName>
    <alternativeName>
        <fullName evidence="12">Dusty protein kinase</fullName>
    </alternativeName>
    <alternativeName>
        <fullName evidence="11">Receptor-interacting serine/threonine-protein kinase 5</fullName>
    </alternativeName>
</protein>
<dbReference type="OrthoDB" id="122279at2759"/>
<organism evidence="19 20">
    <name type="scientific">Dinoponera quadriceps</name>
    <name type="common">South American ant</name>
    <dbReference type="NCBI Taxonomy" id="609295"/>
    <lineage>
        <taxon>Eukaryota</taxon>
        <taxon>Metazoa</taxon>
        <taxon>Ecdysozoa</taxon>
        <taxon>Arthropoda</taxon>
        <taxon>Hexapoda</taxon>
        <taxon>Insecta</taxon>
        <taxon>Pterygota</taxon>
        <taxon>Neoptera</taxon>
        <taxon>Endopterygota</taxon>
        <taxon>Hymenoptera</taxon>
        <taxon>Apocrita</taxon>
        <taxon>Aculeata</taxon>
        <taxon>Formicoidea</taxon>
        <taxon>Formicidae</taxon>
        <taxon>Ponerinae</taxon>
        <taxon>Ponerini</taxon>
        <taxon>Dinoponera</taxon>
    </lineage>
</organism>
<reference evidence="20 21" key="1">
    <citation type="submission" date="2025-04" db="UniProtKB">
        <authorList>
            <consortium name="RefSeq"/>
        </authorList>
    </citation>
    <scope>IDENTIFICATION</scope>
</reference>
<evidence type="ECO:0000256" key="16">
    <source>
        <dbReference type="PROSITE-ProRule" id="PRU10141"/>
    </source>
</evidence>
<dbReference type="PROSITE" id="PS50011">
    <property type="entry name" value="PROTEIN_KINASE_DOM"/>
    <property type="match status" value="1"/>
</dbReference>
<evidence type="ECO:0000256" key="8">
    <source>
        <dbReference type="ARBA" id="ARBA00022840"/>
    </source>
</evidence>
<dbReference type="Proteomes" id="UP000515204">
    <property type="component" value="Unplaced"/>
</dbReference>
<evidence type="ECO:0000256" key="2">
    <source>
        <dbReference type="ARBA" id="ARBA00013203"/>
    </source>
</evidence>
<sequence>MASKLPKEFKKYYRNKNQLQHVLEETQHAMEAINLENFFPGEDIIRELLPPLALNKVTYILDNFPAIVVLGQDNKAKASLVNKLFSADILPLSNGSWRWVKLTYGHTNHVSLTLSLEFEVIEKLQANEKPWSTLPIEDLTKSGSEDVNCPTILDVKLDQAILKDDVQIFIVPNSDAIKVLAKGSLRILPIFLYALGEQPLTEENLEELRELKETYPCYPVLFISSLTNISLDSFLDAELTESEQHSLQNRRLVSTDPSEPKSDNSISIDKMNSLGLKWLDQLTNLGFLGMDESVDVHKLTWLVGDQYVNSSHLVDSCNKMDHIFSFTRNCLQNYLFSVGSRLSEIHTISLRKFILSAFDMARKIQITPRRIQYARQKENELYANLMKVVNEQQEALSELIQVNIEEMKNDLLVSTNDISQCETTVSDDERIEWTTTVRVATSEVQRYVLGHLGKKVAKELVDSINCLRETFIGTLERCLISLEKSYEHDNNPLASDALKQILSTAYNIELRNSSPSFVHSFLERLRQLFKSLPLPWAPTPTLDMAWRKKVTVDVLNSLSAARLARTISTQFKEKLKSSHDTFQDAMDSLENYYSGNLERTEEQRVAIRKYHAPKLAKLALESMSMMDTVRFGVPQCGKEIGRGQYGVVYSCDGWGGAPGLCAIKSVVPPDERHWNDLAMEVYYTRSIPDHKRIVKLRGSIIDLSYGGGFGSGAVLLISDRLSRDLYCGLRAGLSWLERIQIAIDVLEAIRYLHSQGLVHRDIKLKNVLLDMENRAKLTDLGFCITEAMMSGSIVGTPIHMAPELLSGHYDSSVDVYAFGILFWYICTGNVRLPYAFEQFHNKEQLWISVRKGIRPERLSLFDEECWTLMEQCWSGEPSKRPLLGAIQPVLESIQQKAERGKSLQQQSDSLKLEDTESSSEPTNPALALAEPNNQRGAAFSLLFPRVYRGTGTLIPVCHPPRHFAYPNTFVPPLFMI</sequence>
<keyword evidence="9" id="KW-0829">Tyrosine-protein kinase</keyword>
<evidence type="ECO:0000256" key="17">
    <source>
        <dbReference type="SAM" id="MobiDB-lite"/>
    </source>
</evidence>
<dbReference type="GO" id="GO:0004674">
    <property type="term" value="F:protein serine/threonine kinase activity"/>
    <property type="evidence" value="ECO:0007669"/>
    <property type="project" value="UniProtKB-KW"/>
</dbReference>
<dbReference type="GO" id="GO:0005737">
    <property type="term" value="C:cytoplasm"/>
    <property type="evidence" value="ECO:0007669"/>
    <property type="project" value="UniProtKB-SubCell"/>
</dbReference>
<feature type="region of interest" description="Disordered" evidence="17">
    <location>
        <begin position="897"/>
        <end position="930"/>
    </location>
</feature>
<dbReference type="SUPFAM" id="SSF56112">
    <property type="entry name" value="Protein kinase-like (PK-like)"/>
    <property type="match status" value="1"/>
</dbReference>
<comment type="catalytic activity">
    <reaction evidence="13">
        <text>L-seryl-[protein] + ATP = O-phospho-L-seryl-[protein] + ADP + H(+)</text>
        <dbReference type="Rhea" id="RHEA:17989"/>
        <dbReference type="Rhea" id="RHEA-COMP:9863"/>
        <dbReference type="Rhea" id="RHEA-COMP:11604"/>
        <dbReference type="ChEBI" id="CHEBI:15378"/>
        <dbReference type="ChEBI" id="CHEBI:29999"/>
        <dbReference type="ChEBI" id="CHEBI:30616"/>
        <dbReference type="ChEBI" id="CHEBI:83421"/>
        <dbReference type="ChEBI" id="CHEBI:456216"/>
        <dbReference type="EC" id="2.7.12.1"/>
    </reaction>
</comment>
<keyword evidence="3" id="KW-0963">Cytoplasm</keyword>
<dbReference type="GO" id="GO:0070374">
    <property type="term" value="P:positive regulation of ERK1 and ERK2 cascade"/>
    <property type="evidence" value="ECO:0007669"/>
    <property type="project" value="TreeGrafter"/>
</dbReference>